<keyword evidence="4 5" id="KW-0472">Membrane</keyword>
<dbReference type="PROSITE" id="PS50883">
    <property type="entry name" value="EAL"/>
    <property type="match status" value="1"/>
</dbReference>
<protein>
    <submittedName>
        <fullName evidence="10">Bifunctional diguanylate cyclase/phosphodiesterase</fullName>
    </submittedName>
</protein>
<dbReference type="InterPro" id="IPR035919">
    <property type="entry name" value="EAL_sf"/>
</dbReference>
<keyword evidence="2 5" id="KW-0812">Transmembrane</keyword>
<dbReference type="SMART" id="SM00052">
    <property type="entry name" value="EAL"/>
    <property type="match status" value="1"/>
</dbReference>
<evidence type="ECO:0000313" key="11">
    <source>
        <dbReference type="Proteomes" id="UP000323608"/>
    </source>
</evidence>
<organism evidence="10 11">
    <name type="scientific">Rhizobium tropici</name>
    <dbReference type="NCBI Taxonomy" id="398"/>
    <lineage>
        <taxon>Bacteria</taxon>
        <taxon>Pseudomonadati</taxon>
        <taxon>Pseudomonadota</taxon>
        <taxon>Alphaproteobacteria</taxon>
        <taxon>Hyphomicrobiales</taxon>
        <taxon>Rhizobiaceae</taxon>
        <taxon>Rhizobium/Agrobacterium group</taxon>
        <taxon>Rhizobium</taxon>
    </lineage>
</organism>
<dbReference type="PANTHER" id="PTHR44757:SF2">
    <property type="entry name" value="BIOFILM ARCHITECTURE MAINTENANCE PROTEIN MBAA"/>
    <property type="match status" value="1"/>
</dbReference>
<evidence type="ECO:0000256" key="6">
    <source>
        <dbReference type="SAM" id="SignalP"/>
    </source>
</evidence>
<gene>
    <name evidence="10" type="ORF">FP026_27490</name>
</gene>
<dbReference type="SUPFAM" id="SSF141868">
    <property type="entry name" value="EAL domain-like"/>
    <property type="match status" value="1"/>
</dbReference>
<feature type="signal peptide" evidence="6">
    <location>
        <begin position="1"/>
        <end position="25"/>
    </location>
</feature>
<dbReference type="InterPro" id="IPR042240">
    <property type="entry name" value="CHASE_sf"/>
</dbReference>
<evidence type="ECO:0000256" key="2">
    <source>
        <dbReference type="ARBA" id="ARBA00022692"/>
    </source>
</evidence>
<name>A0A5B0VQ49_RHITR</name>
<dbReference type="Gene3D" id="3.20.20.450">
    <property type="entry name" value="EAL domain"/>
    <property type="match status" value="1"/>
</dbReference>
<dbReference type="PROSITE" id="PS50887">
    <property type="entry name" value="GGDEF"/>
    <property type="match status" value="1"/>
</dbReference>
<dbReference type="InterPro" id="IPR006189">
    <property type="entry name" value="CHASE_dom"/>
</dbReference>
<keyword evidence="3 5" id="KW-1133">Transmembrane helix</keyword>
<evidence type="ECO:0000259" key="8">
    <source>
        <dbReference type="PROSITE" id="PS50883"/>
    </source>
</evidence>
<comment type="subcellular location">
    <subcellularLocation>
        <location evidence="1">Membrane</location>
    </subcellularLocation>
</comment>
<dbReference type="Pfam" id="PF03924">
    <property type="entry name" value="CHASE"/>
    <property type="match status" value="1"/>
</dbReference>
<dbReference type="NCBIfam" id="TIGR00254">
    <property type="entry name" value="GGDEF"/>
    <property type="match status" value="1"/>
</dbReference>
<reference evidence="10 11" key="1">
    <citation type="submission" date="2019-07" db="EMBL/GenBank/DDBJ databases">
        <title>The Draft Genome Sequence of Rhizobium tropici SARCC-755 Associated with Superior Nodulation on Pigeonpea (Cajanus cajan (L.) Millsp.).</title>
        <authorList>
            <person name="Bopape F.L."/>
            <person name="Hassen A.I."/>
            <person name="Swanevelder Z.H."/>
            <person name="Gwata E.T."/>
        </authorList>
    </citation>
    <scope>NUCLEOTIDE SEQUENCE [LARGE SCALE GENOMIC DNA]</scope>
    <source>
        <strain evidence="10 11">SARCC-755</strain>
    </source>
</reference>
<dbReference type="SMART" id="SM00267">
    <property type="entry name" value="GGDEF"/>
    <property type="match status" value="1"/>
</dbReference>
<dbReference type="Proteomes" id="UP000323608">
    <property type="component" value="Unassembled WGS sequence"/>
</dbReference>
<dbReference type="Pfam" id="PF00563">
    <property type="entry name" value="EAL"/>
    <property type="match status" value="1"/>
</dbReference>
<dbReference type="SMART" id="SM01079">
    <property type="entry name" value="CHASE"/>
    <property type="match status" value="1"/>
</dbReference>
<dbReference type="InterPro" id="IPR043128">
    <property type="entry name" value="Rev_trsase/Diguanyl_cyclase"/>
</dbReference>
<evidence type="ECO:0000259" key="7">
    <source>
        <dbReference type="PROSITE" id="PS50839"/>
    </source>
</evidence>
<dbReference type="GO" id="GO:0016020">
    <property type="term" value="C:membrane"/>
    <property type="evidence" value="ECO:0007669"/>
    <property type="project" value="UniProtKB-SubCell"/>
</dbReference>
<dbReference type="SUPFAM" id="SSF55073">
    <property type="entry name" value="Nucleotide cyclase"/>
    <property type="match status" value="1"/>
</dbReference>
<dbReference type="Gene3D" id="3.30.450.350">
    <property type="entry name" value="CHASE domain"/>
    <property type="match status" value="1"/>
</dbReference>
<dbReference type="GO" id="GO:0007165">
    <property type="term" value="P:signal transduction"/>
    <property type="evidence" value="ECO:0007669"/>
    <property type="project" value="UniProtKB-ARBA"/>
</dbReference>
<feature type="transmembrane region" description="Helical" evidence="5">
    <location>
        <begin position="21"/>
        <end position="41"/>
    </location>
</feature>
<feature type="chain" id="PRO_5023073400" evidence="6">
    <location>
        <begin position="26"/>
        <end position="751"/>
    </location>
</feature>
<proteinExistence type="predicted"/>
<feature type="domain" description="EAL" evidence="8">
    <location>
        <begin position="493"/>
        <end position="744"/>
    </location>
</feature>
<dbReference type="Pfam" id="PF00990">
    <property type="entry name" value="GGDEF"/>
    <property type="match status" value="1"/>
</dbReference>
<dbReference type="CDD" id="cd01949">
    <property type="entry name" value="GGDEF"/>
    <property type="match status" value="1"/>
</dbReference>
<evidence type="ECO:0000313" key="10">
    <source>
        <dbReference type="EMBL" id="KAA1176593.1"/>
    </source>
</evidence>
<comment type="caution">
    <text evidence="10">The sequence shown here is derived from an EMBL/GenBank/DDBJ whole genome shotgun (WGS) entry which is preliminary data.</text>
</comment>
<evidence type="ECO:0000256" key="4">
    <source>
        <dbReference type="ARBA" id="ARBA00023136"/>
    </source>
</evidence>
<feature type="domain" description="CHASE" evidence="7">
    <location>
        <begin position="121"/>
        <end position="208"/>
    </location>
</feature>
<dbReference type="EMBL" id="VNIP01000016">
    <property type="protein sequence ID" value="KAA1176593.1"/>
    <property type="molecule type" value="Genomic_DNA"/>
</dbReference>
<dbReference type="PANTHER" id="PTHR44757">
    <property type="entry name" value="DIGUANYLATE CYCLASE DGCP"/>
    <property type="match status" value="1"/>
</dbReference>
<accession>A0A5B0VQ49</accession>
<dbReference type="GO" id="GO:0003824">
    <property type="term" value="F:catalytic activity"/>
    <property type="evidence" value="ECO:0007669"/>
    <property type="project" value="UniProtKB-ARBA"/>
</dbReference>
<evidence type="ECO:0000259" key="9">
    <source>
        <dbReference type="PROSITE" id="PS50887"/>
    </source>
</evidence>
<dbReference type="InterPro" id="IPR029787">
    <property type="entry name" value="Nucleotide_cyclase"/>
</dbReference>
<dbReference type="InterPro" id="IPR001633">
    <property type="entry name" value="EAL_dom"/>
</dbReference>
<dbReference type="RefSeq" id="WP_149637740.1">
    <property type="nucleotide sequence ID" value="NZ_VNIP01000016.1"/>
</dbReference>
<feature type="domain" description="GGDEF" evidence="9">
    <location>
        <begin position="350"/>
        <end position="484"/>
    </location>
</feature>
<dbReference type="CDD" id="cd01948">
    <property type="entry name" value="EAL"/>
    <property type="match status" value="1"/>
</dbReference>
<dbReference type="AlphaFoldDB" id="A0A5B0VQ49"/>
<dbReference type="InterPro" id="IPR052155">
    <property type="entry name" value="Biofilm_reg_signaling"/>
</dbReference>
<evidence type="ECO:0000256" key="1">
    <source>
        <dbReference type="ARBA" id="ARBA00004370"/>
    </source>
</evidence>
<dbReference type="PROSITE" id="PS50839">
    <property type="entry name" value="CHASE"/>
    <property type="match status" value="1"/>
</dbReference>
<dbReference type="OrthoDB" id="9814202at2"/>
<dbReference type="Gene3D" id="3.30.70.270">
    <property type="match status" value="1"/>
</dbReference>
<sequence length="751" mass="82912">MKFRRKPKILRGLASSAVNHASAFAPAIFAATIAVIVVYVATNWRLERSLADERSAVAGELATISSRLQTNLNSNVKLLQGLAAGIAVNPTMDQNTFSKLAAEILQPDSQLRSFAAAPGMVVKWVYPEKGNEKAIGLDYRTNEKQRDSAMLARNTHNIVLAGPVDLIQGGTAFVVRCPVYINDRTSQIFWGLVSGIVDIPRLYQDSGLGSTDLEIAISDVSEPRLAKQVFLGDLETFSKNPVVTSVDMTYGRWTLVAVPKDGWGQKSGMATFELYACLLSLCVVAPIVWVGFLTKSRQRTIEKLRLHKKKLVRARQRLEYLSLHDSLTGLPNRRFIDRMISQSPSPGSENCLILIHIDLDRFKEINDTKGHAGGDIVLQAAASRLVNLAGPNDVAARIGGDEFIFASWSAHPAPRATELAHQIVDTLKQPVFVDGSECVVGASVGVAWETERAQRNPSQLRLNADLALYEAKKTGRGRAAVFTEELRSAAIHTKELAAEFNHALDRDELVAFFQPQFHAETLDIAGVETLARWDHPQKGLLAPDKFLAVAENLGRSGDMDRLILQKALFELARWDSLGMRIPRVSVNISARRLAQANLLAELSKLPMAKGRLCFELLETISFDDLQPVLNEIIPAVKELGIEIEIDDFGTGHASIVSLLRFEPRRLKIDREIINPIVTSPSQRRLVSSIIEIGRSQNIDIVAEGVETMKHAKILRELGCHLLQGYALARPMSSKQLIEFCRTKDKQLKEVG</sequence>
<dbReference type="InterPro" id="IPR000160">
    <property type="entry name" value="GGDEF_dom"/>
</dbReference>
<keyword evidence="6" id="KW-0732">Signal</keyword>
<evidence type="ECO:0000256" key="3">
    <source>
        <dbReference type="ARBA" id="ARBA00022989"/>
    </source>
</evidence>
<evidence type="ECO:0000256" key="5">
    <source>
        <dbReference type="SAM" id="Phobius"/>
    </source>
</evidence>